<reference evidence="2 3" key="1">
    <citation type="journal article" date="2016" name="Nat. Commun.">
        <title>Thousands of microbial genomes shed light on interconnected biogeochemical processes in an aquifer system.</title>
        <authorList>
            <person name="Anantharaman K."/>
            <person name="Brown C.T."/>
            <person name="Hug L.A."/>
            <person name="Sharon I."/>
            <person name="Castelle C.J."/>
            <person name="Probst A.J."/>
            <person name="Thomas B.C."/>
            <person name="Singh A."/>
            <person name="Wilkins M.J."/>
            <person name="Karaoz U."/>
            <person name="Brodie E.L."/>
            <person name="Williams K.H."/>
            <person name="Hubbard S.S."/>
            <person name="Banfield J.F."/>
        </authorList>
    </citation>
    <scope>NUCLEOTIDE SEQUENCE [LARGE SCALE GENOMIC DNA]</scope>
</reference>
<evidence type="ECO:0000313" key="3">
    <source>
        <dbReference type="Proteomes" id="UP000177124"/>
    </source>
</evidence>
<dbReference type="EMBL" id="MFBF01000033">
    <property type="protein sequence ID" value="OGD90790.1"/>
    <property type="molecule type" value="Genomic_DNA"/>
</dbReference>
<dbReference type="AlphaFoldDB" id="A0A1F5GG27"/>
<proteinExistence type="predicted"/>
<feature type="region of interest" description="Disordered" evidence="1">
    <location>
        <begin position="1"/>
        <end position="43"/>
    </location>
</feature>
<comment type="caution">
    <text evidence="2">The sequence shown here is derived from an EMBL/GenBank/DDBJ whole genome shotgun (WGS) entry which is preliminary data.</text>
</comment>
<evidence type="ECO:0000256" key="1">
    <source>
        <dbReference type="SAM" id="MobiDB-lite"/>
    </source>
</evidence>
<dbReference type="Proteomes" id="UP000177124">
    <property type="component" value="Unassembled WGS sequence"/>
</dbReference>
<sequence length="60" mass="7107">MSKKERLTTSSVKGHSRARRRLVDLSNQFDPRRPAPDPNNLIDELKNLEHLHIRKKPPRR</sequence>
<dbReference type="STRING" id="1797716.A3D07_00585"/>
<protein>
    <submittedName>
        <fullName evidence="2">Uncharacterized protein</fullName>
    </submittedName>
</protein>
<name>A0A1F5GG27_9BACT</name>
<organism evidence="2 3">
    <name type="scientific">Candidatus Curtissbacteria bacterium RIFCSPHIGHO2_02_FULL_42_15</name>
    <dbReference type="NCBI Taxonomy" id="1797716"/>
    <lineage>
        <taxon>Bacteria</taxon>
        <taxon>Candidatus Curtissiibacteriota</taxon>
    </lineage>
</organism>
<evidence type="ECO:0000313" key="2">
    <source>
        <dbReference type="EMBL" id="OGD90790.1"/>
    </source>
</evidence>
<accession>A0A1F5GG27</accession>
<gene>
    <name evidence="2" type="ORF">A3D07_00585</name>
</gene>